<dbReference type="InterPro" id="IPR000477">
    <property type="entry name" value="RT_dom"/>
</dbReference>
<feature type="region of interest" description="Disordered" evidence="1">
    <location>
        <begin position="1"/>
        <end position="24"/>
    </location>
</feature>
<dbReference type="EMBL" id="AKHW03003616">
    <property type="protein sequence ID" value="KYO34089.1"/>
    <property type="molecule type" value="Genomic_DNA"/>
</dbReference>
<protein>
    <recommendedName>
        <fullName evidence="2">Reverse transcriptase domain-containing protein</fullName>
    </recommendedName>
</protein>
<reference evidence="3 4" key="1">
    <citation type="journal article" date="2012" name="Genome Biol.">
        <title>Sequencing three crocodilian genomes to illuminate the evolution of archosaurs and amniotes.</title>
        <authorList>
            <person name="St John J.A."/>
            <person name="Braun E.L."/>
            <person name="Isberg S.R."/>
            <person name="Miles L.G."/>
            <person name="Chong A.Y."/>
            <person name="Gongora J."/>
            <person name="Dalzell P."/>
            <person name="Moran C."/>
            <person name="Bed'hom B."/>
            <person name="Abzhanov A."/>
            <person name="Burgess S.C."/>
            <person name="Cooksey A.M."/>
            <person name="Castoe T.A."/>
            <person name="Crawford N.G."/>
            <person name="Densmore L.D."/>
            <person name="Drew J.C."/>
            <person name="Edwards S.V."/>
            <person name="Faircloth B.C."/>
            <person name="Fujita M.K."/>
            <person name="Greenwold M.J."/>
            <person name="Hoffmann F.G."/>
            <person name="Howard J.M."/>
            <person name="Iguchi T."/>
            <person name="Janes D.E."/>
            <person name="Khan S.Y."/>
            <person name="Kohno S."/>
            <person name="de Koning A.J."/>
            <person name="Lance S.L."/>
            <person name="McCarthy F.M."/>
            <person name="McCormack J.E."/>
            <person name="Merchant M.E."/>
            <person name="Peterson D.G."/>
            <person name="Pollock D.D."/>
            <person name="Pourmand N."/>
            <person name="Raney B.J."/>
            <person name="Roessler K.A."/>
            <person name="Sanford J.R."/>
            <person name="Sawyer R.H."/>
            <person name="Schmidt C.J."/>
            <person name="Triplett E.W."/>
            <person name="Tuberville T.D."/>
            <person name="Venegas-Anaya M."/>
            <person name="Howard J.T."/>
            <person name="Jarvis E.D."/>
            <person name="Guillette L.J.Jr."/>
            <person name="Glenn T.C."/>
            <person name="Green R.E."/>
            <person name="Ray D.A."/>
        </authorList>
    </citation>
    <scope>NUCLEOTIDE SEQUENCE [LARGE SCALE GENOMIC DNA]</scope>
    <source>
        <strain evidence="3">KSC_2009_1</strain>
    </source>
</reference>
<dbReference type="Proteomes" id="UP000050525">
    <property type="component" value="Unassembled WGS sequence"/>
</dbReference>
<evidence type="ECO:0000256" key="1">
    <source>
        <dbReference type="SAM" id="MobiDB-lite"/>
    </source>
</evidence>
<dbReference type="STRING" id="8496.A0A151NBT4"/>
<accession>A0A151NBT4</accession>
<keyword evidence="4" id="KW-1185">Reference proteome</keyword>
<dbReference type="AlphaFoldDB" id="A0A151NBT4"/>
<evidence type="ECO:0000313" key="3">
    <source>
        <dbReference type="EMBL" id="KYO34089.1"/>
    </source>
</evidence>
<dbReference type="PANTHER" id="PTHR19446">
    <property type="entry name" value="REVERSE TRANSCRIPTASES"/>
    <property type="match status" value="1"/>
</dbReference>
<sequence length="179" mass="20279">MRGASTLGPQSPGANKRYTPAGEGRGQSAAILNLDLEKAHKRVSHQFLFQTLEQIRVPPTFNTWIRTLYVDMSSEVQINSFLGAWIVVELGVQQGFPFSLILFVCTIKPLAQHLSLYSLDGTGPVTMSDHKKIQEMVRLRDIMSLMDLLPDDVCQAMRELIIQKDLHKDHRDLKWLIAH</sequence>
<name>A0A151NBT4_ALLMI</name>
<dbReference type="Pfam" id="PF00078">
    <property type="entry name" value="RVT_1"/>
    <property type="match status" value="1"/>
</dbReference>
<comment type="caution">
    <text evidence="3">The sequence shown here is derived from an EMBL/GenBank/DDBJ whole genome shotgun (WGS) entry which is preliminary data.</text>
</comment>
<feature type="domain" description="Reverse transcriptase" evidence="2">
    <location>
        <begin position="26"/>
        <end position="116"/>
    </location>
</feature>
<gene>
    <name evidence="3" type="ORF">Y1Q_0005067</name>
</gene>
<organism evidence="3 4">
    <name type="scientific">Alligator mississippiensis</name>
    <name type="common">American alligator</name>
    <dbReference type="NCBI Taxonomy" id="8496"/>
    <lineage>
        <taxon>Eukaryota</taxon>
        <taxon>Metazoa</taxon>
        <taxon>Chordata</taxon>
        <taxon>Craniata</taxon>
        <taxon>Vertebrata</taxon>
        <taxon>Euteleostomi</taxon>
        <taxon>Archelosauria</taxon>
        <taxon>Archosauria</taxon>
        <taxon>Crocodylia</taxon>
        <taxon>Alligatoridae</taxon>
        <taxon>Alligatorinae</taxon>
        <taxon>Alligator</taxon>
    </lineage>
</organism>
<evidence type="ECO:0000259" key="2">
    <source>
        <dbReference type="Pfam" id="PF00078"/>
    </source>
</evidence>
<proteinExistence type="predicted"/>
<evidence type="ECO:0000313" key="4">
    <source>
        <dbReference type="Proteomes" id="UP000050525"/>
    </source>
</evidence>